<dbReference type="EMBL" id="KQ947450">
    <property type="protein sequence ID" value="KUJ06240.1"/>
    <property type="molecule type" value="Genomic_DNA"/>
</dbReference>
<organism evidence="3 4">
    <name type="scientific">Mollisia scopiformis</name>
    <name type="common">Conifer needle endophyte fungus</name>
    <name type="synonym">Phialocephala scopiformis</name>
    <dbReference type="NCBI Taxonomy" id="149040"/>
    <lineage>
        <taxon>Eukaryota</taxon>
        <taxon>Fungi</taxon>
        <taxon>Dikarya</taxon>
        <taxon>Ascomycota</taxon>
        <taxon>Pezizomycotina</taxon>
        <taxon>Leotiomycetes</taxon>
        <taxon>Helotiales</taxon>
        <taxon>Mollisiaceae</taxon>
        <taxon>Mollisia</taxon>
    </lineage>
</organism>
<feature type="compositionally biased region" description="Basic and acidic residues" evidence="1">
    <location>
        <begin position="48"/>
        <end position="66"/>
    </location>
</feature>
<dbReference type="PROSITE" id="PS50090">
    <property type="entry name" value="MYB_LIKE"/>
    <property type="match status" value="1"/>
</dbReference>
<dbReference type="InterPro" id="IPR009057">
    <property type="entry name" value="Homeodomain-like_sf"/>
</dbReference>
<dbReference type="RefSeq" id="XP_018060595.1">
    <property type="nucleotide sequence ID" value="XM_018221837.1"/>
</dbReference>
<feature type="domain" description="Myb-like" evidence="2">
    <location>
        <begin position="216"/>
        <end position="260"/>
    </location>
</feature>
<name>A0A132B1H2_MOLSC</name>
<evidence type="ECO:0000313" key="3">
    <source>
        <dbReference type="EMBL" id="KUJ06240.1"/>
    </source>
</evidence>
<dbReference type="SUPFAM" id="SSF46689">
    <property type="entry name" value="Homeodomain-like"/>
    <property type="match status" value="1"/>
</dbReference>
<protein>
    <recommendedName>
        <fullName evidence="2">Myb-like domain-containing protein</fullName>
    </recommendedName>
</protein>
<dbReference type="KEGG" id="psco:LY89DRAFT_769859"/>
<dbReference type="AlphaFoldDB" id="A0A132B1H2"/>
<feature type="compositionally biased region" description="Basic and acidic residues" evidence="1">
    <location>
        <begin position="125"/>
        <end position="139"/>
    </location>
</feature>
<feature type="region of interest" description="Disordered" evidence="1">
    <location>
        <begin position="1"/>
        <end position="157"/>
    </location>
</feature>
<sequence length="276" mass="31657">MSADRLPRSTRLQLSRELGELEERRSKATAELREATKSATGEGAAMKQDLEQWCTKDKKITERIERSQISSEIHYSVNTDDNHNTRDTSDEDPRPAKRRKSRSAPAVTPPLHLRRSPPLGSPSTTRHEIDEAQPQDDHGCSSTFVDDEQHRASRTSQEWPFQGFLKRTKIGDDMTYNLEFKLPSISEHLHLPINPVALDINHDAAAHSKIHQAPLKPKKSKILWTEEEDIKLLQMWNEGRSWEYIFAALPSRSEGTIRVRCSTKFKKRSRTEADRS</sequence>
<dbReference type="OrthoDB" id="3563077at2759"/>
<keyword evidence="4" id="KW-1185">Reference proteome</keyword>
<evidence type="ECO:0000259" key="2">
    <source>
        <dbReference type="PROSITE" id="PS50090"/>
    </source>
</evidence>
<dbReference type="Gene3D" id="1.10.10.60">
    <property type="entry name" value="Homeodomain-like"/>
    <property type="match status" value="1"/>
</dbReference>
<dbReference type="Proteomes" id="UP000070700">
    <property type="component" value="Unassembled WGS sequence"/>
</dbReference>
<feature type="compositionally biased region" description="Polar residues" evidence="1">
    <location>
        <begin position="67"/>
        <end position="79"/>
    </location>
</feature>
<evidence type="ECO:0000256" key="1">
    <source>
        <dbReference type="SAM" id="MobiDB-lite"/>
    </source>
</evidence>
<reference evidence="3 4" key="1">
    <citation type="submission" date="2015-10" db="EMBL/GenBank/DDBJ databases">
        <title>Full genome of DAOMC 229536 Phialocephala scopiformis, a fungal endophyte of spruce producing the potent anti-insectan compound rugulosin.</title>
        <authorList>
            <consortium name="DOE Joint Genome Institute"/>
            <person name="Walker A.K."/>
            <person name="Frasz S.L."/>
            <person name="Seifert K.A."/>
            <person name="Miller J.D."/>
            <person name="Mondo S.J."/>
            <person name="Labutti K."/>
            <person name="Lipzen A."/>
            <person name="Dockter R."/>
            <person name="Kennedy M."/>
            <person name="Grigoriev I.V."/>
            <person name="Spatafora J.W."/>
        </authorList>
    </citation>
    <scope>NUCLEOTIDE SEQUENCE [LARGE SCALE GENOMIC DNA]</scope>
    <source>
        <strain evidence="3 4">CBS 120377</strain>
    </source>
</reference>
<feature type="compositionally biased region" description="Basic and acidic residues" evidence="1">
    <location>
        <begin position="17"/>
        <end position="36"/>
    </location>
</feature>
<proteinExistence type="predicted"/>
<dbReference type="InterPro" id="IPR001005">
    <property type="entry name" value="SANT/Myb"/>
</dbReference>
<accession>A0A132B1H2</accession>
<evidence type="ECO:0000313" key="4">
    <source>
        <dbReference type="Proteomes" id="UP000070700"/>
    </source>
</evidence>
<dbReference type="InParanoid" id="A0A132B1H2"/>
<dbReference type="GeneID" id="28831563"/>
<feature type="compositionally biased region" description="Basic and acidic residues" evidence="1">
    <location>
        <begin position="80"/>
        <end position="95"/>
    </location>
</feature>
<gene>
    <name evidence="3" type="ORF">LY89DRAFT_769859</name>
</gene>